<dbReference type="SUPFAM" id="SSF56349">
    <property type="entry name" value="DNA breaking-rejoining enzymes"/>
    <property type="match status" value="1"/>
</dbReference>
<dbReference type="GO" id="GO:0003677">
    <property type="term" value="F:DNA binding"/>
    <property type="evidence" value="ECO:0007669"/>
    <property type="project" value="UniProtKB-KW"/>
</dbReference>
<reference evidence="3" key="1">
    <citation type="journal article" date="2015" name="Nature">
        <title>Complex archaea that bridge the gap between prokaryotes and eukaryotes.</title>
        <authorList>
            <person name="Spang A."/>
            <person name="Saw J.H."/>
            <person name="Jorgensen S.L."/>
            <person name="Zaremba-Niedzwiedzka K."/>
            <person name="Martijn J."/>
            <person name="Lind A.E."/>
            <person name="van Eijk R."/>
            <person name="Schleper C."/>
            <person name="Guy L."/>
            <person name="Ettema T.J."/>
        </authorList>
    </citation>
    <scope>NUCLEOTIDE SEQUENCE</scope>
</reference>
<proteinExistence type="predicted"/>
<dbReference type="PROSITE" id="PS51900">
    <property type="entry name" value="CB"/>
    <property type="match status" value="1"/>
</dbReference>
<dbReference type="AlphaFoldDB" id="A0A0F8Z7Y6"/>
<dbReference type="InterPro" id="IPR010998">
    <property type="entry name" value="Integrase_recombinase_N"/>
</dbReference>
<protein>
    <recommendedName>
        <fullName evidence="2">Core-binding (CB) domain-containing protein</fullName>
    </recommendedName>
</protein>
<evidence type="ECO:0000256" key="1">
    <source>
        <dbReference type="ARBA" id="ARBA00023125"/>
    </source>
</evidence>
<keyword evidence="1" id="KW-0238">DNA-binding</keyword>
<sequence length="258" mass="30345">MKKGSNVKDKSHVSKEFWQEYRNIVLKQGVQQSSAEWYVTWAERFARSIRGVSLRERTEEHVRAFINNLRHQDNLKEWQVNQARDALRVLCQDFLRLAWSEKWSVIFGDIKGAESMHGLLPSGQSKIKSFRDSSTSKEVDDKHGEVIKRLRTEIRTRHYSIRTEQVYEDWVRRFITFHRMKSPVELGPEAVKEYLEYLAEEREVAASTQNQALNALVFLYEQVLKEPLGIIGDFTRAKRPKRLPVVLSREEVNRLLDA</sequence>
<dbReference type="InterPro" id="IPR011010">
    <property type="entry name" value="DNA_brk_join_enz"/>
</dbReference>
<name>A0A0F8Z7Y6_9ZZZZ</name>
<dbReference type="InterPro" id="IPR044068">
    <property type="entry name" value="CB"/>
</dbReference>
<dbReference type="EMBL" id="LAZR01049355">
    <property type="protein sequence ID" value="KKK89838.1"/>
    <property type="molecule type" value="Genomic_DNA"/>
</dbReference>
<feature type="domain" description="Core-binding (CB)" evidence="2">
    <location>
        <begin position="141"/>
        <end position="224"/>
    </location>
</feature>
<dbReference type="Pfam" id="PF13495">
    <property type="entry name" value="Phage_int_SAM_4"/>
    <property type="match status" value="2"/>
</dbReference>
<accession>A0A0F8Z7Y6</accession>
<feature type="non-terminal residue" evidence="3">
    <location>
        <position position="258"/>
    </location>
</feature>
<evidence type="ECO:0000259" key="2">
    <source>
        <dbReference type="PROSITE" id="PS51900"/>
    </source>
</evidence>
<dbReference type="GO" id="GO:0015074">
    <property type="term" value="P:DNA integration"/>
    <property type="evidence" value="ECO:0007669"/>
    <property type="project" value="InterPro"/>
</dbReference>
<comment type="caution">
    <text evidence="3">The sequence shown here is derived from an EMBL/GenBank/DDBJ whole genome shotgun (WGS) entry which is preliminary data.</text>
</comment>
<organism evidence="3">
    <name type="scientific">marine sediment metagenome</name>
    <dbReference type="NCBI Taxonomy" id="412755"/>
    <lineage>
        <taxon>unclassified sequences</taxon>
        <taxon>metagenomes</taxon>
        <taxon>ecological metagenomes</taxon>
    </lineage>
</organism>
<evidence type="ECO:0000313" key="3">
    <source>
        <dbReference type="EMBL" id="KKK89838.1"/>
    </source>
</evidence>
<dbReference type="Gene3D" id="1.10.150.130">
    <property type="match status" value="2"/>
</dbReference>
<gene>
    <name evidence="3" type="ORF">LCGC14_2729080</name>
</gene>
<dbReference type="InterPro" id="IPR004107">
    <property type="entry name" value="Integrase_SAM-like_N"/>
</dbReference>